<dbReference type="EMBL" id="SLUK01000007">
    <property type="protein sequence ID" value="TCL43026.1"/>
    <property type="molecule type" value="Genomic_DNA"/>
</dbReference>
<dbReference type="PANTHER" id="PTHR43840:SF15">
    <property type="entry name" value="MITOCHONDRIAL METAL TRANSPORTER 1-RELATED"/>
    <property type="match status" value="1"/>
</dbReference>
<name>A0A9X8UJM3_9FIRM</name>
<evidence type="ECO:0000256" key="7">
    <source>
        <dbReference type="SAM" id="Phobius"/>
    </source>
</evidence>
<keyword evidence="6 7" id="KW-0472">Membrane</keyword>
<dbReference type="InterPro" id="IPR027470">
    <property type="entry name" value="Cation_efflux_CTD"/>
</dbReference>
<organism evidence="10 11">
    <name type="scientific">Harryflintia acetispora</name>
    <dbReference type="NCBI Taxonomy" id="1849041"/>
    <lineage>
        <taxon>Bacteria</taxon>
        <taxon>Bacillati</taxon>
        <taxon>Bacillota</taxon>
        <taxon>Clostridia</taxon>
        <taxon>Eubacteriales</taxon>
        <taxon>Oscillospiraceae</taxon>
        <taxon>Harryflintia</taxon>
    </lineage>
</organism>
<dbReference type="Gene3D" id="3.30.70.1350">
    <property type="entry name" value="Cation efflux protein, cytoplasmic domain"/>
    <property type="match status" value="1"/>
</dbReference>
<accession>A0A9X8UJM3</accession>
<reference evidence="10 11" key="1">
    <citation type="submission" date="2019-03" db="EMBL/GenBank/DDBJ databases">
        <title>Genomic Encyclopedia of Type Strains, Phase IV (KMG-IV): sequencing the most valuable type-strain genomes for metagenomic binning, comparative biology and taxonomic classification.</title>
        <authorList>
            <person name="Goeker M."/>
        </authorList>
    </citation>
    <scope>NUCLEOTIDE SEQUENCE [LARGE SCALE GENOMIC DNA]</scope>
    <source>
        <strain evidence="10 11">DSM 100433</strain>
    </source>
</reference>
<dbReference type="FunFam" id="1.20.1510.10:FF:000006">
    <property type="entry name" value="Divalent cation efflux transporter"/>
    <property type="match status" value="1"/>
</dbReference>
<evidence type="ECO:0000256" key="3">
    <source>
        <dbReference type="ARBA" id="ARBA00022448"/>
    </source>
</evidence>
<comment type="caution">
    <text evidence="10">The sequence shown here is derived from an EMBL/GenBank/DDBJ whole genome shotgun (WGS) entry which is preliminary data.</text>
</comment>
<dbReference type="Gene3D" id="1.20.1510.10">
    <property type="entry name" value="Cation efflux protein transmembrane domain"/>
    <property type="match status" value="1"/>
</dbReference>
<sequence>MTEFLIRHFIKDSGQLGDPKVRGRYGLLSSLVGICCNAVLFLCKFLIGTVSGSVSIMADSVNNLSDAGSSVVTLIGFRISGRPADEGHPFGHARAEYIGGLIVSFMILLLGVEFLRSSFLKILHPEPVTISALALFLLLLSILLKAWMGLFNRRVGKRIDSAALLATAQDSFNDVITTSVVLLAAALAKFTGLQIDGYMGVAVALFILYSGLGLARETVSPLLGQAPDPGMVQALEKKITSYDEVLGVHDLVVHSYGPGNWYASVHAEVSAKEDILKSHDVIDNIEREVLAQMGIHLVIHLDPVVTDDPAINELREFVRGKLRAIDPALSMHDFRVVFGETHTNLIFDVVVPVGFRQSDHQLGEQIQQAVEELDPGYYYTVVTFDRSYTSATGC</sequence>
<evidence type="ECO:0000313" key="10">
    <source>
        <dbReference type="EMBL" id="TCL43026.1"/>
    </source>
</evidence>
<keyword evidence="3" id="KW-0813">Transport</keyword>
<dbReference type="GO" id="GO:0008324">
    <property type="term" value="F:monoatomic cation transmembrane transporter activity"/>
    <property type="evidence" value="ECO:0007669"/>
    <property type="project" value="InterPro"/>
</dbReference>
<dbReference type="NCBIfam" id="TIGR01297">
    <property type="entry name" value="CDF"/>
    <property type="match status" value="1"/>
</dbReference>
<dbReference type="RefSeq" id="WP_079699994.1">
    <property type="nucleotide sequence ID" value="NZ_SLUK01000007.1"/>
</dbReference>
<feature type="transmembrane region" description="Helical" evidence="7">
    <location>
        <begin position="128"/>
        <end position="151"/>
    </location>
</feature>
<dbReference type="AlphaFoldDB" id="A0A9X8UJM3"/>
<comment type="subcellular location">
    <subcellularLocation>
        <location evidence="1">Membrane</location>
        <topology evidence="1">Multi-pass membrane protein</topology>
    </subcellularLocation>
</comment>
<evidence type="ECO:0000259" key="8">
    <source>
        <dbReference type="Pfam" id="PF01545"/>
    </source>
</evidence>
<evidence type="ECO:0000259" key="9">
    <source>
        <dbReference type="Pfam" id="PF16916"/>
    </source>
</evidence>
<evidence type="ECO:0000256" key="5">
    <source>
        <dbReference type="ARBA" id="ARBA00022989"/>
    </source>
</evidence>
<gene>
    <name evidence="10" type="ORF">EDD78_107128</name>
</gene>
<dbReference type="Pfam" id="PF16916">
    <property type="entry name" value="ZT_dimer"/>
    <property type="match status" value="1"/>
</dbReference>
<evidence type="ECO:0000256" key="2">
    <source>
        <dbReference type="ARBA" id="ARBA00008114"/>
    </source>
</evidence>
<dbReference type="SUPFAM" id="SSF160240">
    <property type="entry name" value="Cation efflux protein cytoplasmic domain-like"/>
    <property type="match status" value="1"/>
</dbReference>
<evidence type="ECO:0000313" key="11">
    <source>
        <dbReference type="Proteomes" id="UP000294682"/>
    </source>
</evidence>
<dbReference type="OrthoDB" id="9806522at2"/>
<dbReference type="PANTHER" id="PTHR43840">
    <property type="entry name" value="MITOCHONDRIAL METAL TRANSPORTER 1-RELATED"/>
    <property type="match status" value="1"/>
</dbReference>
<keyword evidence="11" id="KW-1185">Reference proteome</keyword>
<dbReference type="Pfam" id="PF01545">
    <property type="entry name" value="Cation_efflux"/>
    <property type="match status" value="1"/>
</dbReference>
<feature type="domain" description="Cation efflux protein cytoplasmic" evidence="9">
    <location>
        <begin position="228"/>
        <end position="303"/>
    </location>
</feature>
<dbReference type="Proteomes" id="UP000294682">
    <property type="component" value="Unassembled WGS sequence"/>
</dbReference>
<dbReference type="InterPro" id="IPR050291">
    <property type="entry name" value="CDF_Transporter"/>
</dbReference>
<dbReference type="InterPro" id="IPR027469">
    <property type="entry name" value="Cation_efflux_TMD_sf"/>
</dbReference>
<dbReference type="InterPro" id="IPR002524">
    <property type="entry name" value="Cation_efflux"/>
</dbReference>
<feature type="transmembrane region" description="Helical" evidence="7">
    <location>
        <begin position="97"/>
        <end position="116"/>
    </location>
</feature>
<evidence type="ECO:0000256" key="1">
    <source>
        <dbReference type="ARBA" id="ARBA00004141"/>
    </source>
</evidence>
<keyword evidence="5 7" id="KW-1133">Transmembrane helix</keyword>
<comment type="similarity">
    <text evidence="2">Belongs to the cation diffusion facilitator (CDF) transporter (TC 2.A.4) family.</text>
</comment>
<evidence type="ECO:0000256" key="6">
    <source>
        <dbReference type="ARBA" id="ARBA00023136"/>
    </source>
</evidence>
<proteinExistence type="inferred from homology"/>
<dbReference type="InterPro" id="IPR036837">
    <property type="entry name" value="Cation_efflux_CTD_sf"/>
</dbReference>
<dbReference type="InterPro" id="IPR058533">
    <property type="entry name" value="Cation_efflux_TM"/>
</dbReference>
<dbReference type="GO" id="GO:0016020">
    <property type="term" value="C:membrane"/>
    <property type="evidence" value="ECO:0007669"/>
    <property type="project" value="UniProtKB-SubCell"/>
</dbReference>
<feature type="transmembrane region" description="Helical" evidence="7">
    <location>
        <begin position="25"/>
        <end position="47"/>
    </location>
</feature>
<keyword evidence="4 7" id="KW-0812">Transmembrane</keyword>
<feature type="domain" description="Cation efflux protein transmembrane" evidence="8">
    <location>
        <begin position="31"/>
        <end position="223"/>
    </location>
</feature>
<protein>
    <submittedName>
        <fullName evidence="10">Cation diffusion facilitator family transporter</fullName>
    </submittedName>
</protein>
<evidence type="ECO:0000256" key="4">
    <source>
        <dbReference type="ARBA" id="ARBA00022692"/>
    </source>
</evidence>
<dbReference type="SUPFAM" id="SSF161111">
    <property type="entry name" value="Cation efflux protein transmembrane domain-like"/>
    <property type="match status" value="1"/>
</dbReference>